<evidence type="ECO:0000256" key="1">
    <source>
        <dbReference type="SAM" id="SignalP"/>
    </source>
</evidence>
<evidence type="ECO:0000313" key="3">
    <source>
        <dbReference type="Proteomes" id="UP000271162"/>
    </source>
</evidence>
<dbReference type="WBParaSite" id="NBR_0000316201-mRNA-1">
    <property type="protein sequence ID" value="NBR_0000316201-mRNA-1"/>
    <property type="gene ID" value="NBR_0000316201"/>
</dbReference>
<evidence type="ECO:0000313" key="4">
    <source>
        <dbReference type="WBParaSite" id="NBR_0000316201-mRNA-1"/>
    </source>
</evidence>
<evidence type="ECO:0000313" key="2">
    <source>
        <dbReference type="EMBL" id="VDL66752.1"/>
    </source>
</evidence>
<gene>
    <name evidence="2" type="ORF">NBR_LOCUS3163</name>
</gene>
<dbReference type="AlphaFoldDB" id="A0A0N4XKW0"/>
<dbReference type="InterPro" id="IPR035940">
    <property type="entry name" value="CAP_sf"/>
</dbReference>
<reference evidence="4" key="1">
    <citation type="submission" date="2017-02" db="UniProtKB">
        <authorList>
            <consortium name="WormBaseParasite"/>
        </authorList>
    </citation>
    <scope>IDENTIFICATION</scope>
</reference>
<name>A0A0N4XKW0_NIPBR</name>
<proteinExistence type="predicted"/>
<organism evidence="4">
    <name type="scientific">Nippostrongylus brasiliensis</name>
    <name type="common">Rat hookworm</name>
    <dbReference type="NCBI Taxonomy" id="27835"/>
    <lineage>
        <taxon>Eukaryota</taxon>
        <taxon>Metazoa</taxon>
        <taxon>Ecdysozoa</taxon>
        <taxon>Nematoda</taxon>
        <taxon>Chromadorea</taxon>
        <taxon>Rhabditida</taxon>
        <taxon>Rhabditina</taxon>
        <taxon>Rhabditomorpha</taxon>
        <taxon>Strongyloidea</taxon>
        <taxon>Heligmosomidae</taxon>
        <taxon>Nippostrongylus</taxon>
    </lineage>
</organism>
<feature type="signal peptide" evidence="1">
    <location>
        <begin position="1"/>
        <end position="18"/>
    </location>
</feature>
<feature type="chain" id="PRO_5043124730" evidence="1">
    <location>
        <begin position="19"/>
        <end position="160"/>
    </location>
</feature>
<protein>
    <submittedName>
        <fullName evidence="2 4">Uncharacterized protein</fullName>
    </submittedName>
</protein>
<dbReference type="EMBL" id="UYSL01004419">
    <property type="protein sequence ID" value="VDL66752.1"/>
    <property type="molecule type" value="Genomic_DNA"/>
</dbReference>
<keyword evidence="3" id="KW-1185">Reference proteome</keyword>
<dbReference type="Gene3D" id="3.40.33.10">
    <property type="entry name" value="CAP"/>
    <property type="match status" value="1"/>
</dbReference>
<reference evidence="2 3" key="2">
    <citation type="submission" date="2018-11" db="EMBL/GenBank/DDBJ databases">
        <authorList>
            <consortium name="Pathogen Informatics"/>
        </authorList>
    </citation>
    <scope>NUCLEOTIDE SEQUENCE [LARGE SCALE GENOMIC DNA]</scope>
</reference>
<accession>A0A0N4XKW0</accession>
<sequence>MSFRSVLLITFLFLRSQAQNDPNDQSFPSIIGKTPALSEFLCWQLTSEDNVRSYFLSFLNGLRQKLIEGEAYDCRLEAYAQKIVDSCGANLTEVEGTSFIASVKESATSCDVMPMLLEEFQIGWDNVTTSSIDYRNPTFNSEDIRQFAVVRWLIKLRIYC</sequence>
<dbReference type="Proteomes" id="UP000271162">
    <property type="component" value="Unassembled WGS sequence"/>
</dbReference>
<keyword evidence="1" id="KW-0732">Signal</keyword>